<dbReference type="PANTHER" id="PTHR43196:SF1">
    <property type="entry name" value="SULFATE ADENYLYLTRANSFERASE SUBUNIT 2"/>
    <property type="match status" value="1"/>
</dbReference>
<protein>
    <recommendedName>
        <fullName evidence="6">Sulfate adenylyltransferase subunit 2</fullName>
        <ecNumber evidence="6">2.7.7.4</ecNumber>
    </recommendedName>
    <alternativeName>
        <fullName evidence="6">ATP-sulfurylase small subunit</fullName>
    </alternativeName>
    <alternativeName>
        <fullName evidence="6">Sulfate adenylate transferase</fullName>
        <shortName evidence="6">SAT</shortName>
    </alternativeName>
</protein>
<evidence type="ECO:0000313" key="10">
    <source>
        <dbReference type="Proteomes" id="UP000754644"/>
    </source>
</evidence>
<comment type="caution">
    <text evidence="9">The sequence shown here is derived from an EMBL/GenBank/DDBJ whole genome shotgun (WGS) entry which is preliminary data.</text>
</comment>
<dbReference type="GO" id="GO:0004781">
    <property type="term" value="F:sulfate adenylyltransferase (ATP) activity"/>
    <property type="evidence" value="ECO:0007669"/>
    <property type="project" value="UniProtKB-UniRule"/>
</dbReference>
<dbReference type="FunFam" id="3.40.50.620:FF:000002">
    <property type="entry name" value="Sulfate adenylyltransferase subunit 2"/>
    <property type="match status" value="1"/>
</dbReference>
<evidence type="ECO:0000259" key="8">
    <source>
        <dbReference type="Pfam" id="PF01507"/>
    </source>
</evidence>
<dbReference type="EC" id="2.7.7.4" evidence="6"/>
<comment type="function">
    <text evidence="6">With CysN forms the ATP sulfurylase (ATPS) that catalyzes the adenylation of sulfate producing adenosine 5'-phosphosulfate (APS) and diphosphate, the first enzymatic step in sulfur assimilation pathway. APS synthesis involves the formation of a high-energy phosphoric-sulfuric acid anhydride bond driven by GTP hydrolysis by CysN coupled to ATP hydrolysis by CysD.</text>
</comment>
<evidence type="ECO:0000256" key="3">
    <source>
        <dbReference type="ARBA" id="ARBA00022695"/>
    </source>
</evidence>
<dbReference type="InterPro" id="IPR011784">
    <property type="entry name" value="SO4_adenylTrfase_ssu"/>
</dbReference>
<keyword evidence="2 6" id="KW-0808">Transferase</keyword>
<dbReference type="GO" id="GO:0005524">
    <property type="term" value="F:ATP binding"/>
    <property type="evidence" value="ECO:0007669"/>
    <property type="project" value="UniProtKB-KW"/>
</dbReference>
<dbReference type="CDD" id="cd23946">
    <property type="entry name" value="Sulfate_adenylyltransferase_2"/>
    <property type="match status" value="1"/>
</dbReference>
<comment type="subunit">
    <text evidence="6">Heterodimer composed of CysD, the smaller subunit, and CysN.</text>
</comment>
<name>A0A972VZC6_9GAMM</name>
<dbReference type="NCBIfam" id="NF009214">
    <property type="entry name" value="PRK12563.1"/>
    <property type="match status" value="1"/>
</dbReference>
<dbReference type="PANTHER" id="PTHR43196">
    <property type="entry name" value="SULFATE ADENYLYLTRANSFERASE SUBUNIT 2"/>
    <property type="match status" value="1"/>
</dbReference>
<dbReference type="GO" id="GO:0070814">
    <property type="term" value="P:hydrogen sulfide biosynthetic process"/>
    <property type="evidence" value="ECO:0007669"/>
    <property type="project" value="UniProtKB-UniRule"/>
</dbReference>
<evidence type="ECO:0000256" key="5">
    <source>
        <dbReference type="ARBA" id="ARBA00022840"/>
    </source>
</evidence>
<dbReference type="GO" id="GO:0000103">
    <property type="term" value="P:sulfate assimilation"/>
    <property type="evidence" value="ECO:0007669"/>
    <property type="project" value="UniProtKB-UniRule"/>
</dbReference>
<dbReference type="AlphaFoldDB" id="A0A972VZC6"/>
<feature type="region of interest" description="Disordered" evidence="7">
    <location>
        <begin position="494"/>
        <end position="517"/>
    </location>
</feature>
<evidence type="ECO:0000256" key="1">
    <source>
        <dbReference type="ARBA" id="ARBA00008885"/>
    </source>
</evidence>
<feature type="compositionally biased region" description="Basic and acidic residues" evidence="7">
    <location>
        <begin position="508"/>
        <end position="517"/>
    </location>
</feature>
<reference evidence="9" key="1">
    <citation type="submission" date="2020-05" db="EMBL/GenBank/DDBJ databases">
        <title>Sulfur intermediates as new biogeochemical hubs in an aquatic model microbial ecosystem.</title>
        <authorList>
            <person name="Vigneron A."/>
        </authorList>
    </citation>
    <scope>NUCLEOTIDE SEQUENCE</scope>
    <source>
        <strain evidence="9">Bin.250</strain>
    </source>
</reference>
<evidence type="ECO:0000256" key="6">
    <source>
        <dbReference type="HAMAP-Rule" id="MF_00064"/>
    </source>
</evidence>
<dbReference type="HAMAP" id="MF_00064">
    <property type="entry name" value="Sulf_adenylyltr_sub2"/>
    <property type="match status" value="1"/>
</dbReference>
<dbReference type="Gene3D" id="3.40.50.620">
    <property type="entry name" value="HUPs"/>
    <property type="match status" value="1"/>
</dbReference>
<sequence length="517" mass="58469">MTDSIDHASKLPPEVFLNRVDAEGKLTYWDTAAVHAQLNAAGDGQSLRSTERALDEAGFLPASLELDDLVDEFGRKPVGLILASLRDEAKRKRHQSLILQWVDTPAHGPLLFCNDARGGRRWLFLAPLTTDAPLSSEVTSELTPKVLATALDALTDDKHTVIWPYGEVTRACRALVVDNGSHRLTQASGTHVQIHSLIYPEPMMRHRPKTVNPDLISPAQMSHLDRLEAESIHIMREVVAQAENPVMLYSVGKDSSVMLHLAKKAFYPSPPPFPLMHVDTRWKFTAMYDFRDQMAADVGMDLIVHINPEGVEKNINPYDHGSALHTDVMKTEGLKQALDKYGFDVAFGGARRDEEKSRAKERVFSFRTNTHRWDPKNQRPELWNLYNGYKRKGESIRAFPISNWTELDIWQYIYREQIPLVPLYFSAERPVVNNDGMLVMVDDDRMKLFPDDKIEIKRVRFRTLGCYPLTGAVESDADSLSAIVLELLQSKTSERQGRAIDSDSSASMEKKKVEGYF</sequence>
<comment type="similarity">
    <text evidence="1 6">Belongs to the PAPS reductase family. CysD subfamily.</text>
</comment>
<evidence type="ECO:0000313" key="9">
    <source>
        <dbReference type="EMBL" id="NQV65802.1"/>
    </source>
</evidence>
<comment type="pathway">
    <text evidence="6">Sulfur metabolism; hydrogen sulfide biosynthesis; sulfite from sulfate: step 1/3.</text>
</comment>
<dbReference type="InterPro" id="IPR014729">
    <property type="entry name" value="Rossmann-like_a/b/a_fold"/>
</dbReference>
<dbReference type="NCBIfam" id="TIGR02039">
    <property type="entry name" value="CysD"/>
    <property type="match status" value="1"/>
</dbReference>
<dbReference type="SUPFAM" id="SSF52402">
    <property type="entry name" value="Adenine nucleotide alpha hydrolases-like"/>
    <property type="match status" value="1"/>
</dbReference>
<dbReference type="NCBIfam" id="NF003587">
    <property type="entry name" value="PRK05253.1"/>
    <property type="match status" value="1"/>
</dbReference>
<gene>
    <name evidence="6 9" type="primary">cysD</name>
    <name evidence="9" type="ORF">HQ497_10605</name>
</gene>
<evidence type="ECO:0000256" key="4">
    <source>
        <dbReference type="ARBA" id="ARBA00022741"/>
    </source>
</evidence>
<comment type="catalytic activity">
    <reaction evidence="6">
        <text>sulfate + ATP + H(+) = adenosine 5'-phosphosulfate + diphosphate</text>
        <dbReference type="Rhea" id="RHEA:18133"/>
        <dbReference type="ChEBI" id="CHEBI:15378"/>
        <dbReference type="ChEBI" id="CHEBI:16189"/>
        <dbReference type="ChEBI" id="CHEBI:30616"/>
        <dbReference type="ChEBI" id="CHEBI:33019"/>
        <dbReference type="ChEBI" id="CHEBI:58243"/>
        <dbReference type="EC" id="2.7.7.4"/>
    </reaction>
</comment>
<feature type="domain" description="Phosphoadenosine phosphosulphate reductase" evidence="8">
    <location>
        <begin position="244"/>
        <end position="471"/>
    </location>
</feature>
<keyword evidence="3 6" id="KW-0548">Nucleotidyltransferase</keyword>
<evidence type="ECO:0000256" key="2">
    <source>
        <dbReference type="ARBA" id="ARBA00022679"/>
    </source>
</evidence>
<evidence type="ECO:0000256" key="7">
    <source>
        <dbReference type="SAM" id="MobiDB-lite"/>
    </source>
</evidence>
<dbReference type="EMBL" id="JABMOJ010000401">
    <property type="protein sequence ID" value="NQV65802.1"/>
    <property type="molecule type" value="Genomic_DNA"/>
</dbReference>
<dbReference type="Proteomes" id="UP000754644">
    <property type="component" value="Unassembled WGS sequence"/>
</dbReference>
<dbReference type="InterPro" id="IPR002500">
    <property type="entry name" value="PAPS_reduct_dom"/>
</dbReference>
<keyword evidence="5 6" id="KW-0067">ATP-binding</keyword>
<dbReference type="Pfam" id="PF01507">
    <property type="entry name" value="PAPS_reduct"/>
    <property type="match status" value="1"/>
</dbReference>
<dbReference type="InterPro" id="IPR050128">
    <property type="entry name" value="Sulfate_adenylyltrnsfr_sub2"/>
</dbReference>
<keyword evidence="4 6" id="KW-0547">Nucleotide-binding</keyword>
<accession>A0A972VZC6</accession>
<proteinExistence type="inferred from homology"/>
<organism evidence="9 10">
    <name type="scientific">SAR86 cluster bacterium</name>
    <dbReference type="NCBI Taxonomy" id="2030880"/>
    <lineage>
        <taxon>Bacteria</taxon>
        <taxon>Pseudomonadati</taxon>
        <taxon>Pseudomonadota</taxon>
        <taxon>Gammaproteobacteria</taxon>
        <taxon>SAR86 cluster</taxon>
    </lineage>
</organism>